<dbReference type="RefSeq" id="WP_377911606.1">
    <property type="nucleotide sequence ID" value="NZ_JBHSKS010000001.1"/>
</dbReference>
<dbReference type="EMBL" id="JBHSKS010000001">
    <property type="protein sequence ID" value="MFC5190487.1"/>
    <property type="molecule type" value="Genomic_DNA"/>
</dbReference>
<evidence type="ECO:0000313" key="1">
    <source>
        <dbReference type="EMBL" id="MFC5190487.1"/>
    </source>
</evidence>
<keyword evidence="2" id="KW-1185">Reference proteome</keyword>
<evidence type="ECO:0000313" key="2">
    <source>
        <dbReference type="Proteomes" id="UP001596163"/>
    </source>
</evidence>
<accession>A0ABW0BRN5</accession>
<comment type="caution">
    <text evidence="1">The sequence shown here is derived from an EMBL/GenBank/DDBJ whole genome shotgun (WGS) entry which is preliminary data.</text>
</comment>
<dbReference type="Proteomes" id="UP001596163">
    <property type="component" value="Unassembled WGS sequence"/>
</dbReference>
<reference evidence="2" key="1">
    <citation type="journal article" date="2019" name="Int. J. Syst. Evol. Microbiol.">
        <title>The Global Catalogue of Microorganisms (GCM) 10K type strain sequencing project: providing services to taxonomists for standard genome sequencing and annotation.</title>
        <authorList>
            <consortium name="The Broad Institute Genomics Platform"/>
            <consortium name="The Broad Institute Genome Sequencing Center for Infectious Disease"/>
            <person name="Wu L."/>
            <person name="Ma J."/>
        </authorList>
    </citation>
    <scope>NUCLEOTIDE SEQUENCE [LARGE SCALE GENOMIC DNA]</scope>
    <source>
        <strain evidence="2">CGMCC 1.7030</strain>
    </source>
</reference>
<name>A0ABW0BRN5_9BACT</name>
<sequence length="236" mass="27692">MKTLPKNWITQGWIDFEYKKYQLLSYLQEAEKEFRSVKVYPTLGDLIDHHRILKELDSGKTELKNLFPKALNGIDLKNAQLQYLPKIQEDQVMEEITQITAFALPKLNKRIEEGRSILDYVESNVTFEPVGIQPLYTKEGYLMITQESDENIHAFRYKSNLVHLAGEKFKNISIWMIGVFRKSLTLTLEKIKLQLIRDFKDLPNPATWRLHSRQNFPIQETILPIGQRLLLPHVQV</sequence>
<proteinExistence type="predicted"/>
<protein>
    <submittedName>
        <fullName evidence="1">Uncharacterized protein</fullName>
    </submittedName>
</protein>
<gene>
    <name evidence="1" type="ORF">ACFPIK_01820</name>
</gene>
<organism evidence="1 2">
    <name type="scientific">Algoriphagus aquatilis</name>
    <dbReference type="NCBI Taxonomy" id="490186"/>
    <lineage>
        <taxon>Bacteria</taxon>
        <taxon>Pseudomonadati</taxon>
        <taxon>Bacteroidota</taxon>
        <taxon>Cytophagia</taxon>
        <taxon>Cytophagales</taxon>
        <taxon>Cyclobacteriaceae</taxon>
        <taxon>Algoriphagus</taxon>
    </lineage>
</organism>